<evidence type="ECO:0000256" key="2">
    <source>
        <dbReference type="ARBA" id="ARBA00022803"/>
    </source>
</evidence>
<comment type="caution">
    <text evidence="4">The sequence shown here is derived from an EMBL/GenBank/DDBJ whole genome shotgun (WGS) entry which is preliminary data.</text>
</comment>
<dbReference type="InterPro" id="IPR011990">
    <property type="entry name" value="TPR-like_helical_dom_sf"/>
</dbReference>
<dbReference type="Gene3D" id="1.25.40.10">
    <property type="entry name" value="Tetratricopeptide repeat domain"/>
    <property type="match status" value="3"/>
</dbReference>
<organism evidence="4 5">
    <name type="scientific">Erythrobacter litoralis</name>
    <dbReference type="NCBI Taxonomy" id="39960"/>
    <lineage>
        <taxon>Bacteria</taxon>
        <taxon>Pseudomonadati</taxon>
        <taxon>Pseudomonadota</taxon>
        <taxon>Alphaproteobacteria</taxon>
        <taxon>Sphingomonadales</taxon>
        <taxon>Erythrobacteraceae</taxon>
        <taxon>Erythrobacter/Porphyrobacter group</taxon>
        <taxon>Erythrobacter</taxon>
    </lineage>
</organism>
<name>A0A074NM08_9SPHN</name>
<dbReference type="Proteomes" id="UP000027866">
    <property type="component" value="Unassembled WGS sequence"/>
</dbReference>
<evidence type="ECO:0000313" key="5">
    <source>
        <dbReference type="Proteomes" id="UP000027866"/>
    </source>
</evidence>
<dbReference type="RefSeq" id="WP_069297490.1">
    <property type="nucleotide sequence ID" value="NZ_CP017057.1"/>
</dbReference>
<dbReference type="EMBL" id="JMIX01000003">
    <property type="protein sequence ID" value="KEO98822.1"/>
    <property type="molecule type" value="Genomic_DNA"/>
</dbReference>
<keyword evidence="1" id="KW-0677">Repeat</keyword>
<gene>
    <name evidence="4" type="ORF">EH32_06875</name>
</gene>
<protein>
    <submittedName>
        <fullName evidence="4">Uncharacterized protein</fullName>
    </submittedName>
</protein>
<sequence length="460" mass="48802">MRSGASFALLAEAGQMMRAGDLAEAGRKLDEARALEPDNPAVWVAIARLRFRGGEQIAALEAVERALEFDPADGPALLMRAQLVRDAHGFRAARSWYEAALAADPGNPEIRIDYAATLGENGDYRAMLAALDGIGERQPEAARAHFLRAVLAARARENVLARSLLARSGLAERDVPAAVLLDALIDLAQGNHDSAAAKLADLGRRQPGNVRVAELHARALWLGRRDRELVDLYAGRARRPDASPYLSMLAGRALERLGERGEAAPFLERAASGPTREIALLGSEEALPEPTARVRALLASGDRQGARRAAETLRARLASSSDIAALAGDVALAAGDAKGALETYRDAVGVRRPWPLAKKAIHAYRMLGDEAAADRLLARHAAGEPNNAEALVMLAARSAQSEDWLRAKLLLDRAIALGAGNDPALLRLAAEAAGALGQQDKAGRLAARADTLAPRGFAAR</sequence>
<dbReference type="InterPro" id="IPR019734">
    <property type="entry name" value="TPR_rpt"/>
</dbReference>
<evidence type="ECO:0000256" key="1">
    <source>
        <dbReference type="ARBA" id="ARBA00022737"/>
    </source>
</evidence>
<dbReference type="PANTHER" id="PTHR45586">
    <property type="entry name" value="TPR REPEAT-CONTAINING PROTEIN PA4667"/>
    <property type="match status" value="1"/>
</dbReference>
<dbReference type="SUPFAM" id="SSF48452">
    <property type="entry name" value="TPR-like"/>
    <property type="match status" value="2"/>
</dbReference>
<evidence type="ECO:0000256" key="3">
    <source>
        <dbReference type="PROSITE-ProRule" id="PRU00339"/>
    </source>
</evidence>
<dbReference type="InterPro" id="IPR051012">
    <property type="entry name" value="CellSynth/LPSAsmb/PSIAsmb"/>
</dbReference>
<dbReference type="Pfam" id="PF14559">
    <property type="entry name" value="TPR_19"/>
    <property type="match status" value="2"/>
</dbReference>
<keyword evidence="5" id="KW-1185">Reference proteome</keyword>
<dbReference type="PROSITE" id="PS50005">
    <property type="entry name" value="TPR"/>
    <property type="match status" value="1"/>
</dbReference>
<keyword evidence="2 3" id="KW-0802">TPR repeat</keyword>
<dbReference type="AlphaFoldDB" id="A0A074NM08"/>
<dbReference type="Pfam" id="PF13432">
    <property type="entry name" value="TPR_16"/>
    <property type="match status" value="1"/>
</dbReference>
<evidence type="ECO:0000313" key="4">
    <source>
        <dbReference type="EMBL" id="KEO98822.1"/>
    </source>
</evidence>
<reference evidence="4 5" key="1">
    <citation type="submission" date="2014-04" db="EMBL/GenBank/DDBJ databases">
        <title>A comprehensive comparison of genomes of Erythrobacter spp. Strains.</title>
        <authorList>
            <person name="Zheng Q."/>
        </authorList>
    </citation>
    <scope>NUCLEOTIDE SEQUENCE [LARGE SCALE GENOMIC DNA]</scope>
    <source>
        <strain evidence="4 5">DSM 8509</strain>
    </source>
</reference>
<dbReference type="OrthoDB" id="7259535at2"/>
<dbReference type="PANTHER" id="PTHR45586:SF1">
    <property type="entry name" value="LIPOPOLYSACCHARIDE ASSEMBLY PROTEIN B"/>
    <property type="match status" value="1"/>
</dbReference>
<proteinExistence type="predicted"/>
<accession>A0A074NM08</accession>
<feature type="repeat" description="TPR" evidence="3">
    <location>
        <begin position="40"/>
        <end position="73"/>
    </location>
</feature>